<reference evidence="2" key="1">
    <citation type="submission" date="2022-11" db="EMBL/GenBank/DDBJ databases">
        <title>Centuries of genome instability and evolution in soft-shell clam transmissible cancer (bioRxiv).</title>
        <authorList>
            <person name="Hart S.F.M."/>
            <person name="Yonemitsu M.A."/>
            <person name="Giersch R.M."/>
            <person name="Beal B.F."/>
            <person name="Arriagada G."/>
            <person name="Davis B.W."/>
            <person name="Ostrander E.A."/>
            <person name="Goff S.P."/>
            <person name="Metzger M.J."/>
        </authorList>
    </citation>
    <scope>NUCLEOTIDE SEQUENCE</scope>
    <source>
        <strain evidence="2">MELC-2E11</strain>
        <tissue evidence="2">Siphon/mantle</tissue>
    </source>
</reference>
<dbReference type="PANTHER" id="PTHR47027">
    <property type="entry name" value="REVERSE TRANSCRIPTASE DOMAIN-CONTAINING PROTEIN"/>
    <property type="match status" value="1"/>
</dbReference>
<dbReference type="EMBL" id="CP111028">
    <property type="protein sequence ID" value="WAR31736.1"/>
    <property type="molecule type" value="Genomic_DNA"/>
</dbReference>
<protein>
    <recommendedName>
        <fullName evidence="1">Reverse transcriptase domain-containing protein</fullName>
    </recommendedName>
</protein>
<organism evidence="2 3">
    <name type="scientific">Mya arenaria</name>
    <name type="common">Soft-shell clam</name>
    <dbReference type="NCBI Taxonomy" id="6604"/>
    <lineage>
        <taxon>Eukaryota</taxon>
        <taxon>Metazoa</taxon>
        <taxon>Spiralia</taxon>
        <taxon>Lophotrochozoa</taxon>
        <taxon>Mollusca</taxon>
        <taxon>Bivalvia</taxon>
        <taxon>Autobranchia</taxon>
        <taxon>Heteroconchia</taxon>
        <taxon>Euheterodonta</taxon>
        <taxon>Imparidentia</taxon>
        <taxon>Neoheterodontei</taxon>
        <taxon>Myida</taxon>
        <taxon>Myoidea</taxon>
        <taxon>Myidae</taxon>
        <taxon>Mya</taxon>
    </lineage>
</organism>
<gene>
    <name evidence="2" type="ORF">MAR_034278</name>
</gene>
<dbReference type="Pfam" id="PF00078">
    <property type="entry name" value="RVT_1"/>
    <property type="match status" value="1"/>
</dbReference>
<accession>A0ABY7GJR7</accession>
<keyword evidence="3" id="KW-1185">Reference proteome</keyword>
<evidence type="ECO:0000259" key="1">
    <source>
        <dbReference type="PROSITE" id="PS50878"/>
    </source>
</evidence>
<evidence type="ECO:0000313" key="3">
    <source>
        <dbReference type="Proteomes" id="UP001164746"/>
    </source>
</evidence>
<dbReference type="InterPro" id="IPR000477">
    <property type="entry name" value="RT_dom"/>
</dbReference>
<dbReference type="Proteomes" id="UP001164746">
    <property type="component" value="Chromosome 17"/>
</dbReference>
<feature type="domain" description="Reverse transcriptase" evidence="1">
    <location>
        <begin position="1"/>
        <end position="120"/>
    </location>
</feature>
<evidence type="ECO:0000313" key="2">
    <source>
        <dbReference type="EMBL" id="WAR31736.1"/>
    </source>
</evidence>
<dbReference type="PROSITE" id="PS50878">
    <property type="entry name" value="RT_POL"/>
    <property type="match status" value="1"/>
</dbReference>
<sequence length="493" mass="55331">MSESDVEATSKIYPEKGIRQGAKLSPTLYKAYNNDILDALDKSKIGAKIGTVFAGAPTVADDIALLATDPIDLSAALQIVHHFNCKDRANINTTKSEIVIFNTPNRRTPESWNIGEGVVKETTSTIHLGIQRHQQLQQNIPDRIATGRGALYALMGAGLHGRNGINPTTSFHMYKTFARPRIIYGLESVKLTQKDLQQLEKFELKVLRQIQYLPDRCSSIPVYSLLGATPITSQIEVNALTLFSNICRSPETTEYAIAKRQLAVKDADSHSWFIGTRQILNKYNLPSAFELLQAPPSPKVWKNTVKDAVDKYWRDKWVEDQHTKSSLKYFKIQDKPASTPHPLWRSIDDNPRQVREAVVKARVLTGTYTLQANKHKFNQHDVNPSCPLCHTGSENREHFLTHCPALALVRKKYLSRLSHTLTSKTNANIADHILANNELLLQCITDCTACPVKDIIGNSEQVVHSVEDISRSLIYDLHCKRNAILKGKLQQNT</sequence>
<name>A0ABY7GJR7_MYAAR</name>
<proteinExistence type="predicted"/>
<dbReference type="PANTHER" id="PTHR47027:SF20">
    <property type="entry name" value="REVERSE TRANSCRIPTASE-LIKE PROTEIN WITH RNA-DIRECTED DNA POLYMERASE DOMAIN"/>
    <property type="match status" value="1"/>
</dbReference>